<keyword evidence="7 8" id="KW-0520">NAD</keyword>
<feature type="binding site" description="in other chain" evidence="8">
    <location>
        <position position="119"/>
    </location>
    <ligand>
        <name>deamido-NAD(+)</name>
        <dbReference type="ChEBI" id="CHEBI:58437"/>
        <note>ligand shared between two neighboring subunits</note>
    </ligand>
</feature>
<evidence type="ECO:0000256" key="7">
    <source>
        <dbReference type="ARBA" id="ARBA00023027"/>
    </source>
</evidence>
<dbReference type="Proteomes" id="UP000034894">
    <property type="component" value="Unassembled WGS sequence"/>
</dbReference>
<comment type="pathway">
    <text evidence="8">Cofactor biosynthesis; NAD(+) biosynthesis; NAD(+) from deamido-NAD(+) (ammonia route): step 1/1.</text>
</comment>
<feature type="binding site" evidence="8">
    <location>
        <position position="40"/>
    </location>
    <ligand>
        <name>Mg(2+)</name>
        <dbReference type="ChEBI" id="CHEBI:18420"/>
    </ligand>
</feature>
<dbReference type="GO" id="GO:0005524">
    <property type="term" value="F:ATP binding"/>
    <property type="evidence" value="ECO:0007669"/>
    <property type="project" value="UniProtKB-UniRule"/>
</dbReference>
<dbReference type="InterPro" id="IPR022310">
    <property type="entry name" value="NAD/GMP_synthase"/>
</dbReference>
<accession>A0A0G1DJ72</accession>
<dbReference type="GO" id="GO:0046872">
    <property type="term" value="F:metal ion binding"/>
    <property type="evidence" value="ECO:0007669"/>
    <property type="project" value="UniProtKB-KW"/>
</dbReference>
<dbReference type="GO" id="GO:0005737">
    <property type="term" value="C:cytoplasm"/>
    <property type="evidence" value="ECO:0007669"/>
    <property type="project" value="InterPro"/>
</dbReference>
<gene>
    <name evidence="8" type="primary">nadE</name>
    <name evidence="12" type="ORF">UV73_C0004G0062</name>
</gene>
<comment type="similarity">
    <text evidence="1 8 9">Belongs to the NAD synthetase family.</text>
</comment>
<dbReference type="AlphaFoldDB" id="A0A0G1DJ72"/>
<sequence length="262" mass="29340">MVDLSINSEKAGSQIIEFLKKTFKEAGFTKAVLGVSGGVDSALVLFLAARALGEKNVLPVMLSYAGLNSKGFKNAELAIRKAGIAQENAKIIDIKEAVEAVVKTDLRMDELRKGNIMVRLRMIHLYDLAKKHRALVLGTENRTEYLLGYFTRFGDEASDVEPIRHLYKTQVKQLAEYLGVPKEIVNQEPTAGMWPGQTDEGEFGFSYSDADKILLLYADQEKTKKEISALGFNNHTVDKVIARLTGNSFKHRLPYIFREKRL</sequence>
<comment type="caution">
    <text evidence="12">The sequence shown here is derived from an EMBL/GenBank/DDBJ whole genome shotgun (WGS) entry which is preliminary data.</text>
</comment>
<keyword evidence="2 8" id="KW-0436">Ligase</keyword>
<name>A0A0G1DJ72_9BACT</name>
<dbReference type="Pfam" id="PF02540">
    <property type="entry name" value="NAD_synthase"/>
    <property type="match status" value="1"/>
</dbReference>
<dbReference type="NCBIfam" id="TIGR00552">
    <property type="entry name" value="nadE"/>
    <property type="match status" value="1"/>
</dbReference>
<evidence type="ECO:0000256" key="8">
    <source>
        <dbReference type="HAMAP-Rule" id="MF_00193"/>
    </source>
</evidence>
<dbReference type="EC" id="6.3.1.5" evidence="8 10"/>
<keyword evidence="6 8" id="KW-0460">Magnesium</keyword>
<keyword evidence="3 8" id="KW-0479">Metal-binding</keyword>
<evidence type="ECO:0000313" key="12">
    <source>
        <dbReference type="EMBL" id="KKS97920.1"/>
    </source>
</evidence>
<keyword evidence="4 8" id="KW-0547">Nucleotide-binding</keyword>
<dbReference type="EMBL" id="LCFP01000004">
    <property type="protein sequence ID" value="KKS97920.1"/>
    <property type="molecule type" value="Genomic_DNA"/>
</dbReference>
<comment type="function">
    <text evidence="8">Catalyzes the ATP-dependent amidation of deamido-NAD to form NAD. Uses ammonia as a nitrogen source.</text>
</comment>
<dbReference type="CDD" id="cd00553">
    <property type="entry name" value="NAD_synthase"/>
    <property type="match status" value="1"/>
</dbReference>
<evidence type="ECO:0000256" key="5">
    <source>
        <dbReference type="ARBA" id="ARBA00022840"/>
    </source>
</evidence>
<organism evidence="12 13">
    <name type="scientific">Candidatus Gottesmanbacteria bacterium GW2011_GWA2_43_14</name>
    <dbReference type="NCBI Taxonomy" id="1618443"/>
    <lineage>
        <taxon>Bacteria</taxon>
        <taxon>Candidatus Gottesmaniibacteriota</taxon>
    </lineage>
</organism>
<dbReference type="GO" id="GO:0003952">
    <property type="term" value="F:NAD+ synthase (glutamine-hydrolyzing) activity"/>
    <property type="evidence" value="ECO:0007669"/>
    <property type="project" value="InterPro"/>
</dbReference>
<dbReference type="InterPro" id="IPR022926">
    <property type="entry name" value="NH(3)-dep_NAD(+)_synth"/>
</dbReference>
<feature type="binding site" evidence="8">
    <location>
        <position position="139"/>
    </location>
    <ligand>
        <name>ATP</name>
        <dbReference type="ChEBI" id="CHEBI:30616"/>
    </ligand>
</feature>
<dbReference type="InterPro" id="IPR003694">
    <property type="entry name" value="NAD_synthase"/>
</dbReference>
<evidence type="ECO:0000256" key="2">
    <source>
        <dbReference type="ARBA" id="ARBA00022598"/>
    </source>
</evidence>
<protein>
    <recommendedName>
        <fullName evidence="8 10">NH(3)-dependent NAD(+) synthetase</fullName>
        <ecNumber evidence="8 10">6.3.1.5</ecNumber>
    </recommendedName>
</protein>
<feature type="binding site" evidence="8">
    <location>
        <position position="159"/>
    </location>
    <ligand>
        <name>deamido-NAD(+)</name>
        <dbReference type="ChEBI" id="CHEBI:58437"/>
        <note>ligand shared between two neighboring subunits</note>
    </ligand>
</feature>
<feature type="binding site" evidence="8">
    <location>
        <position position="168"/>
    </location>
    <ligand>
        <name>ATP</name>
        <dbReference type="ChEBI" id="CHEBI:30616"/>
    </ligand>
</feature>
<keyword evidence="5 8" id="KW-0067">ATP-binding</keyword>
<evidence type="ECO:0000256" key="6">
    <source>
        <dbReference type="ARBA" id="ARBA00022842"/>
    </source>
</evidence>
<evidence type="ECO:0000256" key="9">
    <source>
        <dbReference type="RuleBase" id="RU003811"/>
    </source>
</evidence>
<evidence type="ECO:0000259" key="11">
    <source>
        <dbReference type="Pfam" id="PF02540"/>
    </source>
</evidence>
<dbReference type="GO" id="GO:0009435">
    <property type="term" value="P:NAD+ biosynthetic process"/>
    <property type="evidence" value="ECO:0007669"/>
    <property type="project" value="UniProtKB-UniRule"/>
</dbReference>
<dbReference type="GO" id="GO:0004359">
    <property type="term" value="F:glutaminase activity"/>
    <property type="evidence" value="ECO:0007669"/>
    <property type="project" value="InterPro"/>
</dbReference>
<dbReference type="FunFam" id="3.40.50.620:FF:000106">
    <property type="entry name" value="Glutamine-dependent NAD(+) synthetase"/>
    <property type="match status" value="1"/>
</dbReference>
<feature type="domain" description="NAD/GMP synthase" evidence="11">
    <location>
        <begin position="14"/>
        <end position="254"/>
    </location>
</feature>
<dbReference type="PANTHER" id="PTHR23090">
    <property type="entry name" value="NH 3 /GLUTAMINE-DEPENDENT NAD + SYNTHETASE"/>
    <property type="match status" value="1"/>
</dbReference>
<comment type="catalytic activity">
    <reaction evidence="8 10">
        <text>deamido-NAD(+) + NH4(+) + ATP = AMP + diphosphate + NAD(+) + H(+)</text>
        <dbReference type="Rhea" id="RHEA:21188"/>
        <dbReference type="ChEBI" id="CHEBI:15378"/>
        <dbReference type="ChEBI" id="CHEBI:28938"/>
        <dbReference type="ChEBI" id="CHEBI:30616"/>
        <dbReference type="ChEBI" id="CHEBI:33019"/>
        <dbReference type="ChEBI" id="CHEBI:57540"/>
        <dbReference type="ChEBI" id="CHEBI:58437"/>
        <dbReference type="ChEBI" id="CHEBI:456215"/>
        <dbReference type="EC" id="6.3.1.5"/>
    </reaction>
</comment>
<proteinExistence type="inferred from homology"/>
<dbReference type="SUPFAM" id="SSF52402">
    <property type="entry name" value="Adenine nucleotide alpha hydrolases-like"/>
    <property type="match status" value="1"/>
</dbReference>
<comment type="caution">
    <text evidence="8">Lacks conserved residue(s) required for the propagation of feature annotation.</text>
</comment>
<reference evidence="12 13" key="1">
    <citation type="journal article" date="2015" name="Nature">
        <title>rRNA introns, odd ribosomes, and small enigmatic genomes across a large radiation of phyla.</title>
        <authorList>
            <person name="Brown C.T."/>
            <person name="Hug L.A."/>
            <person name="Thomas B.C."/>
            <person name="Sharon I."/>
            <person name="Castelle C.J."/>
            <person name="Singh A."/>
            <person name="Wilkins M.J."/>
            <person name="Williams K.H."/>
            <person name="Banfield J.F."/>
        </authorList>
    </citation>
    <scope>NUCLEOTIDE SEQUENCE [LARGE SCALE GENOMIC DNA]</scope>
</reference>
<dbReference type="NCBIfam" id="NF010587">
    <property type="entry name" value="PRK13980.1"/>
    <property type="match status" value="1"/>
</dbReference>
<dbReference type="GO" id="GO:0008795">
    <property type="term" value="F:NAD+ synthase activity"/>
    <property type="evidence" value="ECO:0007669"/>
    <property type="project" value="UniProtKB-UniRule"/>
</dbReference>
<comment type="subunit">
    <text evidence="8">Homodimer.</text>
</comment>
<dbReference type="Gene3D" id="3.40.50.620">
    <property type="entry name" value="HUPs"/>
    <property type="match status" value="1"/>
</dbReference>
<dbReference type="UniPathway" id="UPA00253">
    <property type="reaction ID" value="UER00333"/>
</dbReference>
<feature type="binding site" evidence="8">
    <location>
        <begin position="34"/>
        <end position="41"/>
    </location>
    <ligand>
        <name>ATP</name>
        <dbReference type="ChEBI" id="CHEBI:30616"/>
    </ligand>
</feature>
<evidence type="ECO:0000313" key="13">
    <source>
        <dbReference type="Proteomes" id="UP000034894"/>
    </source>
</evidence>
<dbReference type="HAMAP" id="MF_00193">
    <property type="entry name" value="NadE_ammonia_dep"/>
    <property type="match status" value="1"/>
</dbReference>
<feature type="binding site" evidence="8">
    <location>
        <position position="144"/>
    </location>
    <ligand>
        <name>Mg(2+)</name>
        <dbReference type="ChEBI" id="CHEBI:18420"/>
    </ligand>
</feature>
<dbReference type="STRING" id="1618443.UV73_C0004G0062"/>
<evidence type="ECO:0000256" key="10">
    <source>
        <dbReference type="RuleBase" id="RU003812"/>
    </source>
</evidence>
<dbReference type="InterPro" id="IPR014729">
    <property type="entry name" value="Rossmann-like_a/b/a_fold"/>
</dbReference>
<evidence type="ECO:0000256" key="4">
    <source>
        <dbReference type="ARBA" id="ARBA00022741"/>
    </source>
</evidence>
<evidence type="ECO:0000256" key="3">
    <source>
        <dbReference type="ARBA" id="ARBA00022723"/>
    </source>
</evidence>
<evidence type="ECO:0000256" key="1">
    <source>
        <dbReference type="ARBA" id="ARBA00005859"/>
    </source>
</evidence>
<feature type="binding site" evidence="8">
    <location>
        <position position="190"/>
    </location>
    <ligand>
        <name>ATP</name>
        <dbReference type="ChEBI" id="CHEBI:30616"/>
    </ligand>
</feature>
<dbReference type="PANTHER" id="PTHR23090:SF9">
    <property type="entry name" value="GLUTAMINE-DEPENDENT NAD(+) SYNTHETASE"/>
    <property type="match status" value="1"/>
</dbReference>